<evidence type="ECO:0000256" key="1">
    <source>
        <dbReference type="SAM" id="MobiDB-lite"/>
    </source>
</evidence>
<organism evidence="2 3">
    <name type="scientific">Aquincola tertiaricarbonis</name>
    <dbReference type="NCBI Taxonomy" id="391953"/>
    <lineage>
        <taxon>Bacteria</taxon>
        <taxon>Pseudomonadati</taxon>
        <taxon>Pseudomonadota</taxon>
        <taxon>Betaproteobacteria</taxon>
        <taxon>Burkholderiales</taxon>
        <taxon>Sphaerotilaceae</taxon>
        <taxon>Aquincola</taxon>
    </lineage>
</organism>
<keyword evidence="3" id="KW-1185">Reference proteome</keyword>
<feature type="compositionally biased region" description="Low complexity" evidence="1">
    <location>
        <begin position="161"/>
        <end position="171"/>
    </location>
</feature>
<protein>
    <recommendedName>
        <fullName evidence="4">STAS domain-containing protein</fullName>
    </recommendedName>
</protein>
<feature type="region of interest" description="Disordered" evidence="1">
    <location>
        <begin position="210"/>
        <end position="239"/>
    </location>
</feature>
<evidence type="ECO:0000313" key="2">
    <source>
        <dbReference type="EMBL" id="URI09637.1"/>
    </source>
</evidence>
<feature type="compositionally biased region" description="Polar residues" evidence="1">
    <location>
        <begin position="118"/>
        <end position="135"/>
    </location>
</feature>
<name>A0ABY4S8E7_AQUTE</name>
<reference evidence="2" key="1">
    <citation type="submission" date="2022-05" db="EMBL/GenBank/DDBJ databases">
        <title>An RpoN-dependent PEP-CTERM gene is involved in floc formation of an Aquincola tertiaricarbonis strain.</title>
        <authorList>
            <person name="Qiu D."/>
            <person name="Xia M."/>
        </authorList>
    </citation>
    <scope>NUCLEOTIDE SEQUENCE</scope>
    <source>
        <strain evidence="2">RN12</strain>
    </source>
</reference>
<accession>A0ABY4S8E7</accession>
<evidence type="ECO:0008006" key="4">
    <source>
        <dbReference type="Google" id="ProtNLM"/>
    </source>
</evidence>
<proteinExistence type="predicted"/>
<dbReference type="Proteomes" id="UP001056201">
    <property type="component" value="Chromosome 2"/>
</dbReference>
<sequence length="613" mass="66572">MADPKDQSFFRKVVRFVANPATDWSDLNSRQPEDGALELERSELKAMVERKRRNDFVRKREFDMLRKLRREGLSPEQLAALGGSSRLDDTDARVSEQQLAARPEGGVKAKIDEIEQQMVGSTRSQAPTRPATGSDTRAGALSARTTMPASFEVTPPMPRSTGGTPPLDLTLPRLDTERNAGVPSHAVMAPGLPPLSAAPPIAAEWPPRTPASLTTAAGTTGGGLPPATTSPARSATGPQTDFGGAFAVEVSEAVHDPELDEAVIAFANADFGQCEEALSQLTSGQGSRLEHGETWLVLFDLYRATGQQNKFEQRALEYAQRFGWSAPQWFSMPRQVAEAAAANDRPATLRSAATAVGWSSPAVLDAEAVVRLRSQTLQMPLPWVFDWAPLRQIDAEAAVLLSGMFRQWAEEPLDMRWLAGDHLLAVLAEAAPTGVRDADPAYWVARMDALRLANRADQFDEVAIDYCVTYEVSPPSWERVRCKLRFSGGGHSTQAPAMSQVSEVSTSFLESGLLDDAHGVQMATVELSGQLVSDIGPTLRLLDQQLGAASLVTVNCSKLIRVDFIAAGDLLNWVLAKRSENREVVFADAHRLVALFFGAMGINEHARVRVRTN</sequence>
<feature type="region of interest" description="Disordered" evidence="1">
    <location>
        <begin position="118"/>
        <end position="171"/>
    </location>
</feature>
<evidence type="ECO:0000313" key="3">
    <source>
        <dbReference type="Proteomes" id="UP001056201"/>
    </source>
</evidence>
<gene>
    <name evidence="2" type="ORF">MW290_29235</name>
</gene>
<dbReference type="RefSeq" id="WP_250197861.1">
    <property type="nucleotide sequence ID" value="NZ_CP097636.1"/>
</dbReference>
<dbReference type="EMBL" id="CP097636">
    <property type="protein sequence ID" value="URI09637.1"/>
    <property type="molecule type" value="Genomic_DNA"/>
</dbReference>